<dbReference type="AlphaFoldDB" id="A0A8H3FDY7"/>
<proteinExistence type="predicted"/>
<evidence type="ECO:0000313" key="2">
    <source>
        <dbReference type="EMBL" id="CAF9923487.1"/>
    </source>
</evidence>
<gene>
    <name evidence="2" type="ORF">GOMPHAMPRED_002852</name>
</gene>
<dbReference type="PANTHER" id="PTHR38790">
    <property type="entry name" value="2EXR DOMAIN-CONTAINING PROTEIN-RELATED"/>
    <property type="match status" value="1"/>
</dbReference>
<protein>
    <recommendedName>
        <fullName evidence="1">DUF7730 domain-containing protein</fullName>
    </recommendedName>
</protein>
<dbReference type="Pfam" id="PF24864">
    <property type="entry name" value="DUF7730"/>
    <property type="match status" value="1"/>
</dbReference>
<dbReference type="InterPro" id="IPR056632">
    <property type="entry name" value="DUF7730"/>
</dbReference>
<dbReference type="OrthoDB" id="4757095at2759"/>
<reference evidence="2" key="1">
    <citation type="submission" date="2021-03" db="EMBL/GenBank/DDBJ databases">
        <authorList>
            <person name="Tagirdzhanova G."/>
        </authorList>
    </citation>
    <scope>NUCLEOTIDE SEQUENCE</scope>
</reference>
<feature type="domain" description="DUF7730" evidence="1">
    <location>
        <begin position="203"/>
        <end position="440"/>
    </location>
</feature>
<sequence>MTRNREHNQQHLLDFKADHLGYPYPPMPIGGPRQVLGSMSTDENVTPEIPHWVPKRLWLRWSDLWHSRQKQYKSPHSKELLPWDTTHSLLGDYNGHEEYYVEGCFGYDENGEEIMYRPVLSQIHQWHGQGLHLYTPVWSEPELPPPDFTMFNFYASTSCLLRDELDDIRLRKPGAVSVSHLDAGNSYYEESEAKDYKAMLNLMALPGEVRNVIYGYLFDESKEYEIVWCTTQKDLTHYIHKIPFADKGFKTGWRHKSRDDDSLDAYFERPVLDRKATTARRRNARLIYGRNNQEDRIEELQAAGPAAFLLACRQAYKETVRLFYRQHTFSFCSRSLLRNFISKLSGHALSSIKKIYIAHDPQAWPLRAADAILVNKEYEYWIQDLRDMVTGCTSLQELTMLVRIRDPHVNNADRAQWAMALRRGLAGLKNLNKFEYFDLAIRLADDTSNIAYAAAHGTALQLDRARDLQDLVQVVKNRIFEPV</sequence>
<comment type="caution">
    <text evidence="2">The sequence shown here is derived from an EMBL/GenBank/DDBJ whole genome shotgun (WGS) entry which is preliminary data.</text>
</comment>
<evidence type="ECO:0000313" key="3">
    <source>
        <dbReference type="Proteomes" id="UP000664169"/>
    </source>
</evidence>
<dbReference type="Proteomes" id="UP000664169">
    <property type="component" value="Unassembled WGS sequence"/>
</dbReference>
<accession>A0A8H3FDY7</accession>
<keyword evidence="3" id="KW-1185">Reference proteome</keyword>
<evidence type="ECO:0000259" key="1">
    <source>
        <dbReference type="Pfam" id="PF24864"/>
    </source>
</evidence>
<dbReference type="EMBL" id="CAJPDQ010000019">
    <property type="protein sequence ID" value="CAF9923487.1"/>
    <property type="molecule type" value="Genomic_DNA"/>
</dbReference>
<name>A0A8H3FDY7_9LECA</name>
<organism evidence="2 3">
    <name type="scientific">Gomphillus americanus</name>
    <dbReference type="NCBI Taxonomy" id="1940652"/>
    <lineage>
        <taxon>Eukaryota</taxon>
        <taxon>Fungi</taxon>
        <taxon>Dikarya</taxon>
        <taxon>Ascomycota</taxon>
        <taxon>Pezizomycotina</taxon>
        <taxon>Lecanoromycetes</taxon>
        <taxon>OSLEUM clade</taxon>
        <taxon>Ostropomycetidae</taxon>
        <taxon>Ostropales</taxon>
        <taxon>Graphidaceae</taxon>
        <taxon>Gomphilloideae</taxon>
        <taxon>Gomphillus</taxon>
    </lineage>
</organism>